<dbReference type="EMBL" id="JAXIOK010000006">
    <property type="protein sequence ID" value="KAK4767829.1"/>
    <property type="molecule type" value="Genomic_DNA"/>
</dbReference>
<dbReference type="AlphaFoldDB" id="A0AAN7KIC0"/>
<evidence type="ECO:0000313" key="2">
    <source>
        <dbReference type="Proteomes" id="UP001345219"/>
    </source>
</evidence>
<gene>
    <name evidence="1" type="ORF">SAY87_002970</name>
</gene>
<reference evidence="1 2" key="1">
    <citation type="journal article" date="2023" name="Hortic Res">
        <title>Pangenome of water caltrop reveals structural variations and asymmetric subgenome divergence after allopolyploidization.</title>
        <authorList>
            <person name="Zhang X."/>
            <person name="Chen Y."/>
            <person name="Wang L."/>
            <person name="Yuan Y."/>
            <person name="Fang M."/>
            <person name="Shi L."/>
            <person name="Lu R."/>
            <person name="Comes H.P."/>
            <person name="Ma Y."/>
            <person name="Chen Y."/>
            <person name="Huang G."/>
            <person name="Zhou Y."/>
            <person name="Zheng Z."/>
            <person name="Qiu Y."/>
        </authorList>
    </citation>
    <scope>NUCLEOTIDE SEQUENCE [LARGE SCALE GENOMIC DNA]</scope>
    <source>
        <tissue evidence="1">Roots</tissue>
    </source>
</reference>
<proteinExistence type="predicted"/>
<comment type="caution">
    <text evidence="1">The sequence shown here is derived from an EMBL/GenBank/DDBJ whole genome shotgun (WGS) entry which is preliminary data.</text>
</comment>
<keyword evidence="2" id="KW-1185">Reference proteome</keyword>
<dbReference type="Proteomes" id="UP001345219">
    <property type="component" value="Chromosome 3"/>
</dbReference>
<evidence type="ECO:0000313" key="1">
    <source>
        <dbReference type="EMBL" id="KAK4767829.1"/>
    </source>
</evidence>
<protein>
    <submittedName>
        <fullName evidence="1">Uncharacterized protein</fullName>
    </submittedName>
</protein>
<sequence length="133" mass="14908">MRSMNDTDGSSFFIFQCHLGKHGQKEKKGHKFPCVELGRQRSLQWLASSVLTLHLETRNIERPWLNGITGPLNEAMLMVLSRKPPNTLLKKISDPTSGSPYMTTVGCQDSYAKTGLLQAHSIGPIHIEMDEMI</sequence>
<organism evidence="1 2">
    <name type="scientific">Trapa incisa</name>
    <dbReference type="NCBI Taxonomy" id="236973"/>
    <lineage>
        <taxon>Eukaryota</taxon>
        <taxon>Viridiplantae</taxon>
        <taxon>Streptophyta</taxon>
        <taxon>Embryophyta</taxon>
        <taxon>Tracheophyta</taxon>
        <taxon>Spermatophyta</taxon>
        <taxon>Magnoliopsida</taxon>
        <taxon>eudicotyledons</taxon>
        <taxon>Gunneridae</taxon>
        <taxon>Pentapetalae</taxon>
        <taxon>rosids</taxon>
        <taxon>malvids</taxon>
        <taxon>Myrtales</taxon>
        <taxon>Lythraceae</taxon>
        <taxon>Trapa</taxon>
    </lineage>
</organism>
<accession>A0AAN7KIC0</accession>
<name>A0AAN7KIC0_9MYRT</name>